<dbReference type="InterPro" id="IPR036097">
    <property type="entry name" value="HisK_dim/P_sf"/>
</dbReference>
<evidence type="ECO:0000256" key="7">
    <source>
        <dbReference type="ARBA" id="ARBA00022777"/>
    </source>
</evidence>
<dbReference type="Pfam" id="PF02518">
    <property type="entry name" value="HATPase_c"/>
    <property type="match status" value="1"/>
</dbReference>
<dbReference type="STRING" id="46177.SAMN05660976_03429"/>
<organism evidence="13 14">
    <name type="scientific">Nonomuraea pusilla</name>
    <dbReference type="NCBI Taxonomy" id="46177"/>
    <lineage>
        <taxon>Bacteria</taxon>
        <taxon>Bacillati</taxon>
        <taxon>Actinomycetota</taxon>
        <taxon>Actinomycetes</taxon>
        <taxon>Streptosporangiales</taxon>
        <taxon>Streptosporangiaceae</taxon>
        <taxon>Nonomuraea</taxon>
    </lineage>
</organism>
<dbReference type="InterPro" id="IPR005467">
    <property type="entry name" value="His_kinase_dom"/>
</dbReference>
<dbReference type="OrthoDB" id="3224230at2"/>
<keyword evidence="9" id="KW-0902">Two-component regulatory system</keyword>
<protein>
    <recommendedName>
        <fullName evidence="3">histidine kinase</fullName>
        <ecNumber evidence="3">2.7.13.3</ecNumber>
    </recommendedName>
</protein>
<dbReference type="PANTHER" id="PTHR45436">
    <property type="entry name" value="SENSOR HISTIDINE KINASE YKOH"/>
    <property type="match status" value="1"/>
</dbReference>
<dbReference type="SUPFAM" id="SSF158472">
    <property type="entry name" value="HAMP domain-like"/>
    <property type="match status" value="1"/>
</dbReference>
<dbReference type="CDD" id="cd00082">
    <property type="entry name" value="HisKA"/>
    <property type="match status" value="1"/>
</dbReference>
<feature type="domain" description="Histidine kinase" evidence="11">
    <location>
        <begin position="169"/>
        <end position="382"/>
    </location>
</feature>
<comment type="catalytic activity">
    <reaction evidence="1">
        <text>ATP + protein L-histidine = ADP + protein N-phospho-L-histidine.</text>
        <dbReference type="EC" id="2.7.13.3"/>
    </reaction>
</comment>
<evidence type="ECO:0000256" key="10">
    <source>
        <dbReference type="ARBA" id="ARBA00023136"/>
    </source>
</evidence>
<comment type="subcellular location">
    <subcellularLocation>
        <location evidence="2">Cell membrane</location>
    </subcellularLocation>
</comment>
<dbReference type="PROSITE" id="PS50109">
    <property type="entry name" value="HIS_KIN"/>
    <property type="match status" value="1"/>
</dbReference>
<dbReference type="SMART" id="SM00304">
    <property type="entry name" value="HAMP"/>
    <property type="match status" value="1"/>
</dbReference>
<keyword evidence="14" id="KW-1185">Reference proteome</keyword>
<evidence type="ECO:0000256" key="2">
    <source>
        <dbReference type="ARBA" id="ARBA00004236"/>
    </source>
</evidence>
<evidence type="ECO:0000256" key="8">
    <source>
        <dbReference type="ARBA" id="ARBA00022989"/>
    </source>
</evidence>
<dbReference type="Gene3D" id="6.10.340.10">
    <property type="match status" value="1"/>
</dbReference>
<dbReference type="Pfam" id="PF00672">
    <property type="entry name" value="HAMP"/>
    <property type="match status" value="1"/>
</dbReference>
<evidence type="ECO:0000256" key="9">
    <source>
        <dbReference type="ARBA" id="ARBA00023012"/>
    </source>
</evidence>
<keyword evidence="10" id="KW-0472">Membrane</keyword>
<dbReference type="InterPro" id="IPR003594">
    <property type="entry name" value="HATPase_dom"/>
</dbReference>
<evidence type="ECO:0000313" key="14">
    <source>
        <dbReference type="Proteomes" id="UP000198953"/>
    </source>
</evidence>
<evidence type="ECO:0000259" key="12">
    <source>
        <dbReference type="PROSITE" id="PS50885"/>
    </source>
</evidence>
<dbReference type="AlphaFoldDB" id="A0A1H7TD93"/>
<keyword evidence="4" id="KW-0597">Phosphoprotein</keyword>
<feature type="domain" description="HAMP" evidence="12">
    <location>
        <begin position="107"/>
        <end position="161"/>
    </location>
</feature>
<name>A0A1H7TD93_9ACTN</name>
<dbReference type="SUPFAM" id="SSF55874">
    <property type="entry name" value="ATPase domain of HSP90 chaperone/DNA topoisomerase II/histidine kinase"/>
    <property type="match status" value="1"/>
</dbReference>
<dbReference type="GO" id="GO:0000155">
    <property type="term" value="F:phosphorelay sensor kinase activity"/>
    <property type="evidence" value="ECO:0007669"/>
    <property type="project" value="InterPro"/>
</dbReference>
<dbReference type="Proteomes" id="UP000198953">
    <property type="component" value="Unassembled WGS sequence"/>
</dbReference>
<proteinExistence type="predicted"/>
<gene>
    <name evidence="13" type="ORF">SAMN05660976_03429</name>
</gene>
<dbReference type="SMART" id="SM00387">
    <property type="entry name" value="HATPase_c"/>
    <property type="match status" value="1"/>
</dbReference>
<evidence type="ECO:0000256" key="3">
    <source>
        <dbReference type="ARBA" id="ARBA00012438"/>
    </source>
</evidence>
<dbReference type="PRINTS" id="PR00344">
    <property type="entry name" value="BCTRLSENSOR"/>
</dbReference>
<dbReference type="InterPro" id="IPR003661">
    <property type="entry name" value="HisK_dim/P_dom"/>
</dbReference>
<dbReference type="Gene3D" id="3.30.565.10">
    <property type="entry name" value="Histidine kinase-like ATPase, C-terminal domain"/>
    <property type="match status" value="1"/>
</dbReference>
<evidence type="ECO:0000256" key="1">
    <source>
        <dbReference type="ARBA" id="ARBA00000085"/>
    </source>
</evidence>
<evidence type="ECO:0000313" key="13">
    <source>
        <dbReference type="EMBL" id="SEL82286.1"/>
    </source>
</evidence>
<evidence type="ECO:0000256" key="6">
    <source>
        <dbReference type="ARBA" id="ARBA00022692"/>
    </source>
</evidence>
<dbReference type="InterPro" id="IPR004358">
    <property type="entry name" value="Sig_transdc_His_kin-like_C"/>
</dbReference>
<dbReference type="GO" id="GO:0005886">
    <property type="term" value="C:plasma membrane"/>
    <property type="evidence" value="ECO:0007669"/>
    <property type="project" value="UniProtKB-SubCell"/>
</dbReference>
<keyword evidence="6" id="KW-0812">Transmembrane</keyword>
<dbReference type="PROSITE" id="PS50885">
    <property type="entry name" value="HAMP"/>
    <property type="match status" value="1"/>
</dbReference>
<keyword evidence="7 13" id="KW-0418">Kinase</keyword>
<keyword evidence="8" id="KW-1133">Transmembrane helix</keyword>
<dbReference type="CDD" id="cd06225">
    <property type="entry name" value="HAMP"/>
    <property type="match status" value="1"/>
</dbReference>
<dbReference type="SUPFAM" id="SSF47384">
    <property type="entry name" value="Homodimeric domain of signal transducing histidine kinase"/>
    <property type="match status" value="1"/>
</dbReference>
<dbReference type="EC" id="2.7.13.3" evidence="3"/>
<dbReference type="RefSeq" id="WP_091101363.1">
    <property type="nucleotide sequence ID" value="NZ_FOBF01000007.1"/>
</dbReference>
<evidence type="ECO:0000259" key="11">
    <source>
        <dbReference type="PROSITE" id="PS50109"/>
    </source>
</evidence>
<evidence type="ECO:0000256" key="4">
    <source>
        <dbReference type="ARBA" id="ARBA00022553"/>
    </source>
</evidence>
<dbReference type="InterPro" id="IPR036890">
    <property type="entry name" value="HATPase_C_sf"/>
</dbReference>
<dbReference type="Gene3D" id="1.10.287.130">
    <property type="match status" value="1"/>
</dbReference>
<keyword evidence="5" id="KW-0808">Transferase</keyword>
<dbReference type="InterPro" id="IPR003660">
    <property type="entry name" value="HAMP_dom"/>
</dbReference>
<reference evidence="13 14" key="1">
    <citation type="submission" date="2016-10" db="EMBL/GenBank/DDBJ databases">
        <authorList>
            <person name="de Groot N.N."/>
        </authorList>
    </citation>
    <scope>NUCLEOTIDE SEQUENCE [LARGE SCALE GENOMIC DNA]</scope>
    <source>
        <strain evidence="13 14">DSM 43357</strain>
    </source>
</reference>
<dbReference type="SMART" id="SM00388">
    <property type="entry name" value="HisKA"/>
    <property type="match status" value="1"/>
</dbReference>
<accession>A0A1H7TD93</accession>
<dbReference type="Pfam" id="PF00512">
    <property type="entry name" value="HisKA"/>
    <property type="match status" value="1"/>
</dbReference>
<dbReference type="PANTHER" id="PTHR45436:SF5">
    <property type="entry name" value="SENSOR HISTIDINE KINASE TRCS"/>
    <property type="match status" value="1"/>
</dbReference>
<sequence>MSLRLRFALACSGVSLLLGALAVAGVYLLVRQNLEYRTDLLTPDSITVLGGRYFPRHDDYYEVARANAMRVRTVYQRDTLAAVRTTGALVVLAAAALAFPVGWRAAAWVLRPLRAVTATAREVAQSHDLTARMDYRGPRDELLELTGIFDTMLGRLARSFDGQRRFVANASHELRTPLTINRTLVDVAVRRPDATEDVKRLGESLLVVNARHERLIDGLLALAEGEQAVLDRRPFDLTDVAEHVLDQAAAEAAEREVTIHRLLDSAPTSGETVLVERLVQNLVENAIRHNHPEGEVWVTTRRRADWVELVVANTGLPVPPYEIETIFEPFRRLHGDRLRSDRGSGLGLSIVRVITDAHGGAVVARPRDEGGLTVTVELPADQSAP</sequence>
<dbReference type="EMBL" id="FOBF01000007">
    <property type="protein sequence ID" value="SEL82286.1"/>
    <property type="molecule type" value="Genomic_DNA"/>
</dbReference>
<evidence type="ECO:0000256" key="5">
    <source>
        <dbReference type="ARBA" id="ARBA00022679"/>
    </source>
</evidence>
<dbReference type="CDD" id="cd00075">
    <property type="entry name" value="HATPase"/>
    <property type="match status" value="1"/>
</dbReference>
<dbReference type="InterPro" id="IPR050428">
    <property type="entry name" value="TCS_sensor_his_kinase"/>
</dbReference>